<dbReference type="AlphaFoldDB" id="A0A1G7SXG9"/>
<dbReference type="OrthoDB" id="9807019at2"/>
<evidence type="ECO:0000256" key="3">
    <source>
        <dbReference type="ARBA" id="ARBA00022705"/>
    </source>
</evidence>
<evidence type="ECO:0000313" key="14">
    <source>
        <dbReference type="EMBL" id="SDG27757.1"/>
    </source>
</evidence>
<feature type="domain" description="AAA+ ATPase" evidence="12">
    <location>
        <begin position="142"/>
        <end position="273"/>
    </location>
</feature>
<keyword evidence="5 8" id="KW-0067">ATP-binding</keyword>
<dbReference type="Gene3D" id="1.10.1750.10">
    <property type="match status" value="1"/>
</dbReference>
<dbReference type="Gene3D" id="3.40.50.300">
    <property type="entry name" value="P-loop containing nucleotide triphosphate hydrolases"/>
    <property type="match status" value="1"/>
</dbReference>
<comment type="caution">
    <text evidence="8">Lacks conserved residue(s) required for the propagation of feature annotation.</text>
</comment>
<comment type="function">
    <text evidence="8 10">Plays an essential role in the initiation and regulation of chromosomal replication. ATP-DnaA binds to the origin of replication (oriC) to initiate formation of the DNA replication initiation complex once per cell cycle. Binds the DnaA box (a 9 base pair repeat at the origin) and separates the double-stranded (ds)DNA. Forms a right-handed helical filament on oriC DNA; dsDNA binds to the exterior of the filament while single-stranded (ss)DNA is stabiized in the filament's interior. The ATP-DnaA-oriC complex binds and stabilizes one strand of the AT-rich DNA unwinding element (DUE), permitting loading of DNA polymerase. After initiation quickly degrades to an ADP-DnaA complex that is not apt for DNA replication. Binds acidic phospholipids.</text>
</comment>
<evidence type="ECO:0000256" key="6">
    <source>
        <dbReference type="ARBA" id="ARBA00023121"/>
    </source>
</evidence>
<dbReference type="Gene3D" id="3.30.300.180">
    <property type="match status" value="1"/>
</dbReference>
<feature type="binding site" evidence="8">
    <location>
        <position position="155"/>
    </location>
    <ligand>
        <name>ATP</name>
        <dbReference type="ChEBI" id="CHEBI:30616"/>
    </ligand>
</feature>
<keyword evidence="15" id="KW-1185">Reference proteome</keyword>
<dbReference type="EMBL" id="FNCK01000004">
    <property type="protein sequence ID" value="SDG27757.1"/>
    <property type="molecule type" value="Genomic_DNA"/>
</dbReference>
<evidence type="ECO:0000313" key="15">
    <source>
        <dbReference type="Proteomes" id="UP000199708"/>
    </source>
</evidence>
<dbReference type="PANTHER" id="PTHR30050">
    <property type="entry name" value="CHROMOSOMAL REPLICATION INITIATOR PROTEIN DNAA"/>
    <property type="match status" value="1"/>
</dbReference>
<dbReference type="PRINTS" id="PR00051">
    <property type="entry name" value="DNAA"/>
</dbReference>
<dbReference type="InterPro" id="IPR013317">
    <property type="entry name" value="DnaA_dom"/>
</dbReference>
<dbReference type="RefSeq" id="WP_090289869.1">
    <property type="nucleotide sequence ID" value="NZ_FNCK01000004.1"/>
</dbReference>
<feature type="domain" description="Chromosomal replication initiator DnaA C-terminal" evidence="13">
    <location>
        <begin position="354"/>
        <end position="423"/>
    </location>
</feature>
<dbReference type="Pfam" id="PF08299">
    <property type="entry name" value="Bac_DnaA_C"/>
    <property type="match status" value="1"/>
</dbReference>
<evidence type="ECO:0000256" key="4">
    <source>
        <dbReference type="ARBA" id="ARBA00022741"/>
    </source>
</evidence>
<dbReference type="GO" id="GO:0005886">
    <property type="term" value="C:plasma membrane"/>
    <property type="evidence" value="ECO:0007669"/>
    <property type="project" value="TreeGrafter"/>
</dbReference>
<feature type="binding site" evidence="8">
    <location>
        <position position="156"/>
    </location>
    <ligand>
        <name>ATP</name>
        <dbReference type="ChEBI" id="CHEBI:30616"/>
    </ligand>
</feature>
<dbReference type="InterPro" id="IPR013159">
    <property type="entry name" value="DnaA_C"/>
</dbReference>
<comment type="similarity">
    <text evidence="1 8 11">Belongs to the DnaA family.</text>
</comment>
<feature type="region of interest" description="Domain I, interacts with DnaA modulators" evidence="8">
    <location>
        <begin position="1"/>
        <end position="99"/>
    </location>
</feature>
<reference evidence="14 15" key="1">
    <citation type="submission" date="2016-10" db="EMBL/GenBank/DDBJ databases">
        <authorList>
            <person name="de Groot N.N."/>
        </authorList>
    </citation>
    <scope>NUCLEOTIDE SEQUENCE [LARGE SCALE GENOMIC DNA]</scope>
    <source>
        <strain evidence="14 15">ATCC BAA-466</strain>
    </source>
</reference>
<feature type="binding site" evidence="8">
    <location>
        <position position="153"/>
    </location>
    <ligand>
        <name>ATP</name>
        <dbReference type="ChEBI" id="CHEBI:30616"/>
    </ligand>
</feature>
<evidence type="ECO:0000259" key="13">
    <source>
        <dbReference type="SMART" id="SM00760"/>
    </source>
</evidence>
<dbReference type="GO" id="GO:0005737">
    <property type="term" value="C:cytoplasm"/>
    <property type="evidence" value="ECO:0007669"/>
    <property type="project" value="UniProtKB-SubCell"/>
</dbReference>
<feature type="region of interest" description="Domain IV, binds dsDNA" evidence="8">
    <location>
        <begin position="326"/>
        <end position="445"/>
    </location>
</feature>
<dbReference type="GO" id="GO:0003688">
    <property type="term" value="F:DNA replication origin binding"/>
    <property type="evidence" value="ECO:0007669"/>
    <property type="project" value="UniProtKB-UniRule"/>
</dbReference>
<gene>
    <name evidence="8" type="primary">dnaA</name>
    <name evidence="14" type="ORF">SAMN05421791_104201</name>
</gene>
<dbReference type="InterPro" id="IPR024633">
    <property type="entry name" value="DnaA_N_dom"/>
</dbReference>
<keyword evidence="7 8" id="KW-0238">DNA-binding</keyword>
<dbReference type="InterPro" id="IPR038454">
    <property type="entry name" value="DnaA_N_sf"/>
</dbReference>
<accession>A0A1G7SXG9</accession>
<evidence type="ECO:0000256" key="1">
    <source>
        <dbReference type="ARBA" id="ARBA00006583"/>
    </source>
</evidence>
<dbReference type="Pfam" id="PF00308">
    <property type="entry name" value="Bac_DnaA"/>
    <property type="match status" value="1"/>
</dbReference>
<comment type="domain">
    <text evidence="8">Domain I is involved in oligomerization and binding regulators, domain II is flexibile and of varying length in different bacteria, domain III forms the AAA+ region, while domain IV binds dsDNA.</text>
</comment>
<comment type="subcellular location">
    <subcellularLocation>
        <location evidence="8">Cytoplasm</location>
    </subcellularLocation>
</comment>
<proteinExistence type="inferred from homology"/>
<dbReference type="NCBIfam" id="TIGR00362">
    <property type="entry name" value="DnaA"/>
    <property type="match status" value="1"/>
</dbReference>
<comment type="subunit">
    <text evidence="8">Oligomerizes as a right-handed, spiral filament on DNA at oriC.</text>
</comment>
<dbReference type="FunFam" id="3.40.50.300:FF:000668">
    <property type="entry name" value="Chromosomal replication initiator protein DnaA"/>
    <property type="match status" value="1"/>
</dbReference>
<dbReference type="InterPro" id="IPR020591">
    <property type="entry name" value="Chromosome_initiator_DnaA-like"/>
</dbReference>
<dbReference type="InterPro" id="IPR001957">
    <property type="entry name" value="Chromosome_initiator_DnaA"/>
</dbReference>
<dbReference type="InterPro" id="IPR010921">
    <property type="entry name" value="Trp_repressor/repl_initiator"/>
</dbReference>
<evidence type="ECO:0000256" key="10">
    <source>
        <dbReference type="RuleBase" id="RU000577"/>
    </source>
</evidence>
<evidence type="ECO:0000256" key="5">
    <source>
        <dbReference type="ARBA" id="ARBA00022840"/>
    </source>
</evidence>
<evidence type="ECO:0000256" key="11">
    <source>
        <dbReference type="RuleBase" id="RU004227"/>
    </source>
</evidence>
<dbReference type="SUPFAM" id="SSF48295">
    <property type="entry name" value="TrpR-like"/>
    <property type="match status" value="1"/>
</dbReference>
<dbReference type="PANTHER" id="PTHR30050:SF2">
    <property type="entry name" value="CHROMOSOMAL REPLICATION INITIATOR PROTEIN DNAA"/>
    <property type="match status" value="1"/>
</dbReference>
<feature type="binding site" evidence="8">
    <location>
        <position position="157"/>
    </location>
    <ligand>
        <name>ATP</name>
        <dbReference type="ChEBI" id="CHEBI:30616"/>
    </ligand>
</feature>
<feature type="region of interest" description="Domain III, AAA+ region" evidence="8">
    <location>
        <begin position="109"/>
        <end position="325"/>
    </location>
</feature>
<evidence type="ECO:0000259" key="12">
    <source>
        <dbReference type="SMART" id="SM00382"/>
    </source>
</evidence>
<sequence>MEEKDLFWQGVLDYLKEILSTSSFRSWVEPSIPTRIGNQSITIAVPNPMTKKYWENHLVNYILQYSRERYGIEYEPQFIIYQTPQDEIIPSKTISKEENLNIPCFSDSKLNPSYTFENFVIGEDNKMAAGAALAVSDGPGKTYNPFLIYGGVGLGKTHLMQAIGNDILMKNPSTKIKYATSESFVNDFITSIQNGSQKKFREMYREIDVLLIDDIQFLSKKDATQEEFFHTFNELYNNNKQIVLTSDRLPNNIDNLEERLISRFKWGLSTDITPPDLETRIAILRKKAANNRLDIDSETLTYIANNVDTNIRELEGALMRVFAYAAIEGKEITSNLAAEALSSIFGEQKAKVIDADSIISTCSNFYKISTDQIKGKKRNKEIVTARQIAMYLTRELTELSFPKIGEAFGNKNHTTVIHAYEKISDDLKSNMTLRHEIATIKQMLE</sequence>
<dbReference type="GO" id="GO:0005524">
    <property type="term" value="F:ATP binding"/>
    <property type="evidence" value="ECO:0007669"/>
    <property type="project" value="UniProtKB-UniRule"/>
</dbReference>
<dbReference type="InterPro" id="IPR027417">
    <property type="entry name" value="P-loop_NTPase"/>
</dbReference>
<dbReference type="Pfam" id="PF11638">
    <property type="entry name" value="DnaA_N"/>
    <property type="match status" value="1"/>
</dbReference>
<evidence type="ECO:0000256" key="7">
    <source>
        <dbReference type="ARBA" id="ARBA00023125"/>
    </source>
</evidence>
<evidence type="ECO:0000256" key="8">
    <source>
        <dbReference type="HAMAP-Rule" id="MF_00377"/>
    </source>
</evidence>
<evidence type="ECO:0000256" key="9">
    <source>
        <dbReference type="NCBIfam" id="TIGR00362"/>
    </source>
</evidence>
<dbReference type="SMART" id="SM00382">
    <property type="entry name" value="AAA"/>
    <property type="match status" value="1"/>
</dbReference>
<protein>
    <recommendedName>
        <fullName evidence="8 9">Chromosomal replication initiator protein DnaA</fullName>
    </recommendedName>
</protein>
<dbReference type="GO" id="GO:0006270">
    <property type="term" value="P:DNA replication initiation"/>
    <property type="evidence" value="ECO:0007669"/>
    <property type="project" value="UniProtKB-UniRule"/>
</dbReference>
<dbReference type="PROSITE" id="PS01008">
    <property type="entry name" value="DNAA"/>
    <property type="match status" value="1"/>
</dbReference>
<dbReference type="SUPFAM" id="SSF52540">
    <property type="entry name" value="P-loop containing nucleoside triphosphate hydrolases"/>
    <property type="match status" value="1"/>
</dbReference>
<dbReference type="STRING" id="120956.SAMN05421791_104201"/>
<keyword evidence="2 8" id="KW-0963">Cytoplasm</keyword>
<dbReference type="CDD" id="cd00009">
    <property type="entry name" value="AAA"/>
    <property type="match status" value="1"/>
</dbReference>
<name>A0A1G7SXG9_9LACT</name>
<keyword evidence="4 8" id="KW-0547">Nucleotide-binding</keyword>
<dbReference type="InterPro" id="IPR003593">
    <property type="entry name" value="AAA+_ATPase"/>
</dbReference>
<keyword evidence="3 8" id="KW-0235">DNA replication</keyword>
<dbReference type="FunFam" id="1.10.8.60:FF:000003">
    <property type="entry name" value="Chromosomal replication initiator protein DnaA"/>
    <property type="match status" value="1"/>
</dbReference>
<keyword evidence="6 8" id="KW-0446">Lipid-binding</keyword>
<dbReference type="Gene3D" id="1.10.8.60">
    <property type="match status" value="1"/>
</dbReference>
<dbReference type="CDD" id="cd06571">
    <property type="entry name" value="Bac_DnaA_C"/>
    <property type="match status" value="1"/>
</dbReference>
<dbReference type="GO" id="GO:0008289">
    <property type="term" value="F:lipid binding"/>
    <property type="evidence" value="ECO:0007669"/>
    <property type="project" value="UniProtKB-KW"/>
</dbReference>
<dbReference type="GO" id="GO:0006275">
    <property type="term" value="P:regulation of DNA replication"/>
    <property type="evidence" value="ECO:0007669"/>
    <property type="project" value="UniProtKB-UniRule"/>
</dbReference>
<organism evidence="14 15">
    <name type="scientific">Facklamia miroungae</name>
    <dbReference type="NCBI Taxonomy" id="120956"/>
    <lineage>
        <taxon>Bacteria</taxon>
        <taxon>Bacillati</taxon>
        <taxon>Bacillota</taxon>
        <taxon>Bacilli</taxon>
        <taxon>Lactobacillales</taxon>
        <taxon>Aerococcaceae</taxon>
        <taxon>Facklamia</taxon>
    </lineage>
</organism>
<evidence type="ECO:0000256" key="2">
    <source>
        <dbReference type="ARBA" id="ARBA00022490"/>
    </source>
</evidence>
<dbReference type="HAMAP" id="MF_00377">
    <property type="entry name" value="DnaA_bact"/>
    <property type="match status" value="1"/>
</dbReference>
<dbReference type="InterPro" id="IPR018312">
    <property type="entry name" value="Chromosome_initiator_DnaA_CS"/>
</dbReference>
<dbReference type="Proteomes" id="UP000199708">
    <property type="component" value="Unassembled WGS sequence"/>
</dbReference>
<dbReference type="SMART" id="SM00760">
    <property type="entry name" value="Bac_DnaA_C"/>
    <property type="match status" value="1"/>
</dbReference>